<protein>
    <submittedName>
        <fullName evidence="5">Secreted protein</fullName>
    </submittedName>
</protein>
<feature type="compositionally biased region" description="Polar residues" evidence="1">
    <location>
        <begin position="100"/>
        <end position="112"/>
    </location>
</feature>
<evidence type="ECO:0000256" key="1">
    <source>
        <dbReference type="SAM" id="MobiDB-lite"/>
    </source>
</evidence>
<evidence type="ECO:0000313" key="5">
    <source>
        <dbReference type="WBParaSite" id="SSLN_0000141901-mRNA-1"/>
    </source>
</evidence>
<dbReference type="WBParaSite" id="SSLN_0000141901-mRNA-1">
    <property type="protein sequence ID" value="SSLN_0000141901-mRNA-1"/>
    <property type="gene ID" value="SSLN_0000141901"/>
</dbReference>
<keyword evidence="4" id="KW-1185">Reference proteome</keyword>
<name>A0A183SAW7_SCHSO</name>
<keyword evidence="2" id="KW-0732">Signal</keyword>
<dbReference type="AlphaFoldDB" id="A0A183SAW7"/>
<reference evidence="3 4" key="2">
    <citation type="submission" date="2018-11" db="EMBL/GenBank/DDBJ databases">
        <authorList>
            <consortium name="Pathogen Informatics"/>
        </authorList>
    </citation>
    <scope>NUCLEOTIDE SEQUENCE [LARGE SCALE GENOMIC DNA]</scope>
    <source>
        <strain evidence="3 4">NST_G2</strain>
    </source>
</reference>
<feature type="compositionally biased region" description="Basic and acidic residues" evidence="1">
    <location>
        <begin position="79"/>
        <end position="89"/>
    </location>
</feature>
<feature type="signal peptide" evidence="2">
    <location>
        <begin position="1"/>
        <end position="17"/>
    </location>
</feature>
<dbReference type="Proteomes" id="UP000275846">
    <property type="component" value="Unassembled WGS sequence"/>
</dbReference>
<organism evidence="5">
    <name type="scientific">Schistocephalus solidus</name>
    <name type="common">Tapeworm</name>
    <dbReference type="NCBI Taxonomy" id="70667"/>
    <lineage>
        <taxon>Eukaryota</taxon>
        <taxon>Metazoa</taxon>
        <taxon>Spiralia</taxon>
        <taxon>Lophotrochozoa</taxon>
        <taxon>Platyhelminthes</taxon>
        <taxon>Cestoda</taxon>
        <taxon>Eucestoda</taxon>
        <taxon>Diphyllobothriidea</taxon>
        <taxon>Diphyllobothriidae</taxon>
        <taxon>Schistocephalus</taxon>
    </lineage>
</organism>
<evidence type="ECO:0000313" key="4">
    <source>
        <dbReference type="Proteomes" id="UP000275846"/>
    </source>
</evidence>
<evidence type="ECO:0000256" key="2">
    <source>
        <dbReference type="SAM" id="SignalP"/>
    </source>
</evidence>
<dbReference type="EMBL" id="UYSU01002670">
    <property type="protein sequence ID" value="VDL87559.1"/>
    <property type="molecule type" value="Genomic_DNA"/>
</dbReference>
<sequence length="150" mass="15885">MKVCVLVLLVLVAITLADDDHHRECLQRNLCGIPPPAIQHLLPPSDAGEGNVDAPMIAALAAAGICSRSDAGSIGRAGDQGDPRCRRLDGSLPRRLQDEAPTSTPAKAPSNQITQKLDDLHALDNNANVETRWCQQSMTCSSQTTAPLTA</sequence>
<gene>
    <name evidence="3" type="ORF">SSLN_LOCUS1365</name>
</gene>
<proteinExistence type="predicted"/>
<evidence type="ECO:0000313" key="3">
    <source>
        <dbReference type="EMBL" id="VDL87559.1"/>
    </source>
</evidence>
<feature type="region of interest" description="Disordered" evidence="1">
    <location>
        <begin position="71"/>
        <end position="112"/>
    </location>
</feature>
<reference evidence="5" key="1">
    <citation type="submission" date="2016-06" db="UniProtKB">
        <authorList>
            <consortium name="WormBaseParasite"/>
        </authorList>
    </citation>
    <scope>IDENTIFICATION</scope>
</reference>
<accession>A0A183SAW7</accession>
<feature type="chain" id="PRO_5043141081" evidence="2">
    <location>
        <begin position="18"/>
        <end position="150"/>
    </location>
</feature>